<reference evidence="2" key="2">
    <citation type="journal article" date="2021" name="PeerJ">
        <title>Extensive microbial diversity within the chicken gut microbiome revealed by metagenomics and culture.</title>
        <authorList>
            <person name="Gilroy R."/>
            <person name="Ravi A."/>
            <person name="Getino M."/>
            <person name="Pursley I."/>
            <person name="Horton D.L."/>
            <person name="Alikhan N.F."/>
            <person name="Baker D."/>
            <person name="Gharbi K."/>
            <person name="Hall N."/>
            <person name="Watson M."/>
            <person name="Adriaenssens E.M."/>
            <person name="Foster-Nyarko E."/>
            <person name="Jarju S."/>
            <person name="Secka A."/>
            <person name="Antonio M."/>
            <person name="Oren A."/>
            <person name="Chaudhuri R.R."/>
            <person name="La Ragione R."/>
            <person name="Hildebrand F."/>
            <person name="Pallen M.J."/>
        </authorList>
    </citation>
    <scope>NUCLEOTIDE SEQUENCE</scope>
    <source>
        <strain evidence="2">CHK188-20938</strain>
    </source>
</reference>
<dbReference type="Proteomes" id="UP000824169">
    <property type="component" value="Unassembled WGS sequence"/>
</dbReference>
<dbReference type="AlphaFoldDB" id="A0A9D1TAD0"/>
<comment type="caution">
    <text evidence="2">The sequence shown here is derived from an EMBL/GenBank/DDBJ whole genome shotgun (WGS) entry which is preliminary data.</text>
</comment>
<keyword evidence="1" id="KW-0812">Transmembrane</keyword>
<dbReference type="Pfam" id="PF20122">
    <property type="entry name" value="DUF6512"/>
    <property type="match status" value="1"/>
</dbReference>
<feature type="transmembrane region" description="Helical" evidence="1">
    <location>
        <begin position="47"/>
        <end position="65"/>
    </location>
</feature>
<evidence type="ECO:0000313" key="2">
    <source>
        <dbReference type="EMBL" id="HIV25300.1"/>
    </source>
</evidence>
<name>A0A9D1TAD0_9FIRM</name>
<sequence length="166" mass="18845">MLKRYTAAGILFTAVLGTLTHFCYQWSGENPLLALVVPVSESTWEHMKMLFFPMLLWSLLESALLRKKYPDLFWADAAGILTGLLLIPAIFYTYSGILGRTWMIADILLFYVSILAGFLVRSRLARRRNRPGISRWILLGALLALLAAFFLFTWNPPAFGIFRIPG</sequence>
<feature type="transmembrane region" description="Helical" evidence="1">
    <location>
        <begin position="132"/>
        <end position="154"/>
    </location>
</feature>
<protein>
    <submittedName>
        <fullName evidence="2">Uncharacterized protein</fullName>
    </submittedName>
</protein>
<feature type="transmembrane region" description="Helical" evidence="1">
    <location>
        <begin position="7"/>
        <end position="27"/>
    </location>
</feature>
<organism evidence="2 3">
    <name type="scientific">Candidatus Scatomonas pullistercoris</name>
    <dbReference type="NCBI Taxonomy" id="2840920"/>
    <lineage>
        <taxon>Bacteria</taxon>
        <taxon>Bacillati</taxon>
        <taxon>Bacillota</taxon>
        <taxon>Clostridia</taxon>
        <taxon>Lachnospirales</taxon>
        <taxon>Lachnospiraceae</taxon>
        <taxon>Lachnospiraceae incertae sedis</taxon>
        <taxon>Candidatus Scatomonas</taxon>
    </lineage>
</organism>
<dbReference type="EMBL" id="DVOO01000016">
    <property type="protein sequence ID" value="HIV25300.1"/>
    <property type="molecule type" value="Genomic_DNA"/>
</dbReference>
<keyword evidence="1" id="KW-1133">Transmembrane helix</keyword>
<keyword evidence="1" id="KW-0472">Membrane</keyword>
<proteinExistence type="predicted"/>
<feature type="transmembrane region" description="Helical" evidence="1">
    <location>
        <begin position="72"/>
        <end position="95"/>
    </location>
</feature>
<evidence type="ECO:0000256" key="1">
    <source>
        <dbReference type="SAM" id="Phobius"/>
    </source>
</evidence>
<dbReference type="InterPro" id="IPR045407">
    <property type="entry name" value="DUF6512"/>
</dbReference>
<gene>
    <name evidence="2" type="ORF">IAB71_05870</name>
</gene>
<accession>A0A9D1TAD0</accession>
<evidence type="ECO:0000313" key="3">
    <source>
        <dbReference type="Proteomes" id="UP000824169"/>
    </source>
</evidence>
<feature type="transmembrane region" description="Helical" evidence="1">
    <location>
        <begin position="101"/>
        <end position="120"/>
    </location>
</feature>
<reference evidence="2" key="1">
    <citation type="submission" date="2020-10" db="EMBL/GenBank/DDBJ databases">
        <authorList>
            <person name="Gilroy R."/>
        </authorList>
    </citation>
    <scope>NUCLEOTIDE SEQUENCE</scope>
    <source>
        <strain evidence="2">CHK188-20938</strain>
    </source>
</reference>